<dbReference type="Proteomes" id="UP000095283">
    <property type="component" value="Unplaced"/>
</dbReference>
<reference evidence="2" key="1">
    <citation type="submission" date="2016-11" db="UniProtKB">
        <authorList>
            <consortium name="WormBaseParasite"/>
        </authorList>
    </citation>
    <scope>IDENTIFICATION</scope>
</reference>
<dbReference type="WBParaSite" id="Hba_04595">
    <property type="protein sequence ID" value="Hba_04595"/>
    <property type="gene ID" value="Hba_04595"/>
</dbReference>
<sequence length="33" mass="3693">MTTIPSNNYGTVARPHTLLSLTNLKVFKFCHST</sequence>
<proteinExistence type="predicted"/>
<evidence type="ECO:0000313" key="1">
    <source>
        <dbReference type="Proteomes" id="UP000095283"/>
    </source>
</evidence>
<accession>A0A1I7WHW4</accession>
<protein>
    <submittedName>
        <fullName evidence="2">Uncharacterized protein</fullName>
    </submittedName>
</protein>
<organism evidence="1 2">
    <name type="scientific">Heterorhabditis bacteriophora</name>
    <name type="common">Entomopathogenic nematode worm</name>
    <dbReference type="NCBI Taxonomy" id="37862"/>
    <lineage>
        <taxon>Eukaryota</taxon>
        <taxon>Metazoa</taxon>
        <taxon>Ecdysozoa</taxon>
        <taxon>Nematoda</taxon>
        <taxon>Chromadorea</taxon>
        <taxon>Rhabditida</taxon>
        <taxon>Rhabditina</taxon>
        <taxon>Rhabditomorpha</taxon>
        <taxon>Strongyloidea</taxon>
        <taxon>Heterorhabditidae</taxon>
        <taxon>Heterorhabditis</taxon>
    </lineage>
</organism>
<evidence type="ECO:0000313" key="2">
    <source>
        <dbReference type="WBParaSite" id="Hba_04595"/>
    </source>
</evidence>
<name>A0A1I7WHW4_HETBA</name>
<keyword evidence="1" id="KW-1185">Reference proteome</keyword>
<dbReference type="AlphaFoldDB" id="A0A1I7WHW4"/>